<feature type="signal peptide" evidence="6">
    <location>
        <begin position="1"/>
        <end position="20"/>
    </location>
</feature>
<dbReference type="InterPro" id="IPR012944">
    <property type="entry name" value="SusD_RagB_dom"/>
</dbReference>
<dbReference type="Gene3D" id="1.25.40.390">
    <property type="match status" value="2"/>
</dbReference>
<name>A0AAJ5W2W9_9SPHI</name>
<keyword evidence="4" id="KW-0472">Membrane</keyword>
<feature type="domain" description="RagB/SusD" evidence="7">
    <location>
        <begin position="324"/>
        <end position="456"/>
    </location>
</feature>
<evidence type="ECO:0000256" key="3">
    <source>
        <dbReference type="ARBA" id="ARBA00022729"/>
    </source>
</evidence>
<evidence type="ECO:0000256" key="6">
    <source>
        <dbReference type="SAM" id="SignalP"/>
    </source>
</evidence>
<dbReference type="AlphaFoldDB" id="A0AAJ5W2W9"/>
<sequence length="458" mass="52751">MKRFYILTLLPLLATFTSCKQFLDIKPNGKTIPKTADEFASLLHTRLNEIDYGTDEPLIGNSSRVSSLEYYADNLDANLTIYPEGSVIPIYIGQQLNNQQTRYSNLYARIRDCNIIIDNLKPEDNEQSKTVLGTAYAIRGISYYLLLREFCEPYQRDDQLGLPLVTSFDMEEKPLRSTYGQTINQIEQDLNRSISFHVKDQLFRFTEDVTRAYLARLHFWTRNWDKAISQSTELLATHPMLDTASYRTMIQSKNTQQGNTLLRSYIFSDNSSDLSYNANMNTIKSRPAAKEFYDLFAEKEEDIRFKIIFGAKRINLKNLFAGVRTDEMCLILAESYAHKSNDGKALEFLNMIRKKRIPKYGPYTLATLPPVKANSLITQDATGIPLSPLMQAILNERRKELYAEGDRFFELKRNGRPSFWAASNGRKYTTEAFMYTFPIPRADIQVNNSLIQNPGYIK</sequence>
<keyword evidence="5" id="KW-0998">Cell outer membrane</keyword>
<protein>
    <submittedName>
        <fullName evidence="9">RagB/SusD family nutrient uptake outer membrane protein</fullName>
    </submittedName>
</protein>
<evidence type="ECO:0000313" key="9">
    <source>
        <dbReference type="EMBL" id="WEK17498.1"/>
    </source>
</evidence>
<evidence type="ECO:0000259" key="8">
    <source>
        <dbReference type="Pfam" id="PF14322"/>
    </source>
</evidence>
<evidence type="ECO:0000259" key="7">
    <source>
        <dbReference type="Pfam" id="PF07980"/>
    </source>
</evidence>
<dbReference type="GO" id="GO:0009279">
    <property type="term" value="C:cell outer membrane"/>
    <property type="evidence" value="ECO:0007669"/>
    <property type="project" value="UniProtKB-SubCell"/>
</dbReference>
<dbReference type="Proteomes" id="UP001214530">
    <property type="component" value="Chromosome"/>
</dbReference>
<feature type="domain" description="SusD-like N-terminal" evidence="8">
    <location>
        <begin position="22"/>
        <end position="217"/>
    </location>
</feature>
<comment type="similarity">
    <text evidence="2">Belongs to the SusD family.</text>
</comment>
<reference evidence="9" key="1">
    <citation type="submission" date="2023-03" db="EMBL/GenBank/DDBJ databases">
        <title>Andean soil-derived lignocellulolytic bacterial consortium as a source of novel taxa and putative plastic-active enzymes.</title>
        <authorList>
            <person name="Diaz-Garcia L."/>
            <person name="Chuvochina M."/>
            <person name="Feuerriegel G."/>
            <person name="Bunk B."/>
            <person name="Sproer C."/>
            <person name="Streit W.R."/>
            <person name="Rodriguez L.M."/>
            <person name="Overmann J."/>
            <person name="Jimenez D.J."/>
        </authorList>
    </citation>
    <scope>NUCLEOTIDE SEQUENCE</scope>
    <source>
        <strain evidence="9">MAG 3858</strain>
    </source>
</reference>
<evidence type="ECO:0000256" key="2">
    <source>
        <dbReference type="ARBA" id="ARBA00006275"/>
    </source>
</evidence>
<gene>
    <name evidence="9" type="ORF">P0Y49_11900</name>
</gene>
<evidence type="ECO:0000256" key="1">
    <source>
        <dbReference type="ARBA" id="ARBA00004442"/>
    </source>
</evidence>
<comment type="subcellular location">
    <subcellularLocation>
        <location evidence="1">Cell outer membrane</location>
    </subcellularLocation>
</comment>
<accession>A0AAJ5W2W9</accession>
<dbReference type="Pfam" id="PF14322">
    <property type="entry name" value="SusD-like_3"/>
    <property type="match status" value="1"/>
</dbReference>
<feature type="chain" id="PRO_5042597970" evidence="6">
    <location>
        <begin position="21"/>
        <end position="458"/>
    </location>
</feature>
<dbReference type="PROSITE" id="PS51257">
    <property type="entry name" value="PROKAR_LIPOPROTEIN"/>
    <property type="match status" value="1"/>
</dbReference>
<dbReference type="SUPFAM" id="SSF48452">
    <property type="entry name" value="TPR-like"/>
    <property type="match status" value="1"/>
</dbReference>
<dbReference type="InterPro" id="IPR011990">
    <property type="entry name" value="TPR-like_helical_dom_sf"/>
</dbReference>
<evidence type="ECO:0000313" key="10">
    <source>
        <dbReference type="Proteomes" id="UP001214530"/>
    </source>
</evidence>
<dbReference type="InterPro" id="IPR033985">
    <property type="entry name" value="SusD-like_N"/>
</dbReference>
<evidence type="ECO:0000256" key="4">
    <source>
        <dbReference type="ARBA" id="ARBA00023136"/>
    </source>
</evidence>
<dbReference type="Pfam" id="PF07980">
    <property type="entry name" value="SusD_RagB"/>
    <property type="match status" value="1"/>
</dbReference>
<keyword evidence="3 6" id="KW-0732">Signal</keyword>
<dbReference type="EMBL" id="CP119313">
    <property type="protein sequence ID" value="WEK17498.1"/>
    <property type="molecule type" value="Genomic_DNA"/>
</dbReference>
<proteinExistence type="inferred from homology"/>
<organism evidence="9 10">
    <name type="scientific">Candidatus Pedobacter colombiensis</name>
    <dbReference type="NCBI Taxonomy" id="3121371"/>
    <lineage>
        <taxon>Bacteria</taxon>
        <taxon>Pseudomonadati</taxon>
        <taxon>Bacteroidota</taxon>
        <taxon>Sphingobacteriia</taxon>
        <taxon>Sphingobacteriales</taxon>
        <taxon>Sphingobacteriaceae</taxon>
        <taxon>Pedobacter</taxon>
    </lineage>
</organism>
<evidence type="ECO:0000256" key="5">
    <source>
        <dbReference type="ARBA" id="ARBA00023237"/>
    </source>
</evidence>